<evidence type="ECO:0000256" key="10">
    <source>
        <dbReference type="ARBA" id="ARBA00023180"/>
    </source>
</evidence>
<feature type="transmembrane region" description="Helical" evidence="12">
    <location>
        <begin position="657"/>
        <end position="680"/>
    </location>
</feature>
<dbReference type="CDD" id="cd16023">
    <property type="entry name" value="GPI_EPT_3"/>
    <property type="match status" value="1"/>
</dbReference>
<keyword evidence="8 12" id="KW-1133">Transmembrane helix</keyword>
<dbReference type="InterPro" id="IPR002591">
    <property type="entry name" value="Phosphodiest/P_Trfase"/>
</dbReference>
<sequence length="1164" mass="127246">MGFPFGRPDTSLPMLSALTLLGIIQCFALAVFVFGFFLTRQEVPHYSHCHDSSLWPVASPLHHSSPPSPSKSPCWSSPIHPLFDRAVIVVIDALRFDFINPYDEEALATRIRQEGTRDAKYHLNKMPVVRELMATDPTRALLYRFEADPPTTTVQRLKGLTTGALPTFLDFRQNFHSPAIAEDNLVHQLKQAGKRITFMGDDTWELLFPGAFDRSFPYPSFNTRDLDTVDNGVLAHLQPELQRSFRPPSNQTASETAPNLGMAGGGKSQEDQEPWDVLIAHFLGADHVGHTHGPSHPAMASKLTQLDRALRGLVETLEGERRARAGRGEQVLETLIVVMGDHGMTDDGNHGGASQEETEAALFLYSPGKELVAGTEDEGREGGREGGGEAGKKGRGVYVWRDSTGKEEERGGLVATRLNGGSVPRRVAQVDLVPTLALLLGVPVPYPNLGSVMPELFFAAARQGGKVRPGSGASLREEGWEEHWEGLTHAFQANAFQMDRYLRKYGEVASLPEAEMAFLEACHARAVRSHREAVEGEASGREEGLRDACIHYRRFLTEALALGRRIWTQYDVGLMLWGILLLALSLVGGAMVVAPCFLPPAMPLSRSKSVKDSHPGMQSRGSLDLAAPAAHGHDIGDSDLPPNPYCLQQWRLPDNLFLRYILGVLAVTLLVSWSFPVYFFQRGNDHAATVIPCLLVSLLLGGIICLAVREDWKAASKVQEKRGWSWRPSVPVGISLGLVSLHGISLFSNSFIEREESVHLFLGGSTAALLWVLRTTKQAAYAGVDNSQAGSGGPDKTSCKHSSLYPDSHRAGFLYPAWLIPTLLVRVAFEAKGHGQDVVAHFHIWPTLAALLALLVGYHCLSMSWGTPSPSPSSFVSSFPTKRSGYLAVSYLLVLLYWIVQVDAQDLPLWLADLTHLGLPRLLYSASLIAFLTVCRTTYITLGPSGSNAGSQSSSANFCLDLAALSLSPPLLLVLGPMAPLSLLCLGGMLWTLRKYCCPAFALAYPSFPYLVAVSFLGRAFFFATGHHSQFNRLQYSSAFVGFDEFSFVIGGCLLFLNTFGTELLVLLLLGHDVLSCASSSYSASLLPSLGTRLLISDFRCLLTTLCVLLQRRHLMVWAIFAPKFIFDACLHVVLSMGCLGLLWGLSLKENAWRKRGTAGPKIA</sequence>
<feature type="transmembrane region" description="Helical" evidence="12">
    <location>
        <begin position="1046"/>
        <end position="1070"/>
    </location>
</feature>
<dbReference type="AlphaFoldDB" id="W7UAS3"/>
<evidence type="ECO:0000256" key="9">
    <source>
        <dbReference type="ARBA" id="ARBA00023136"/>
    </source>
</evidence>
<dbReference type="Gene3D" id="3.40.720.10">
    <property type="entry name" value="Alkaline Phosphatase, subunit A"/>
    <property type="match status" value="1"/>
</dbReference>
<feature type="transmembrane region" description="Helical" evidence="12">
    <location>
        <begin position="1117"/>
        <end position="1146"/>
    </location>
</feature>
<feature type="transmembrane region" description="Helical" evidence="12">
    <location>
        <begin position="12"/>
        <end position="38"/>
    </location>
</feature>
<feature type="compositionally biased region" description="Polar residues" evidence="11">
    <location>
        <begin position="247"/>
        <end position="257"/>
    </location>
</feature>
<dbReference type="SUPFAM" id="SSF53649">
    <property type="entry name" value="Alkaline phosphatase-like"/>
    <property type="match status" value="1"/>
</dbReference>
<dbReference type="Pfam" id="PF01663">
    <property type="entry name" value="Phosphodiest"/>
    <property type="match status" value="1"/>
</dbReference>
<feature type="transmembrane region" description="Helical" evidence="12">
    <location>
        <begin position="729"/>
        <end position="752"/>
    </location>
</feature>
<comment type="pathway">
    <text evidence="2">Glycolipid biosynthesis; glycosylphosphatidylinositol-anchor biosynthesis.</text>
</comment>
<keyword evidence="6 12" id="KW-0812">Transmembrane</keyword>
<reference evidence="13 14" key="1">
    <citation type="journal article" date="2014" name="Mol. Plant">
        <title>Chromosome Scale Genome Assembly and Transcriptome Profiling of Nannochloropsis gaditana in Nitrogen Depletion.</title>
        <authorList>
            <person name="Corteggiani Carpinelli E."/>
            <person name="Telatin A."/>
            <person name="Vitulo N."/>
            <person name="Forcato C."/>
            <person name="D'Angelo M."/>
            <person name="Schiavon R."/>
            <person name="Vezzi A."/>
            <person name="Giacometti G.M."/>
            <person name="Morosinotto T."/>
            <person name="Valle G."/>
        </authorList>
    </citation>
    <scope>NUCLEOTIDE SEQUENCE [LARGE SCALE GENOMIC DNA]</scope>
    <source>
        <strain evidence="13 14">B-31</strain>
    </source>
</reference>
<dbReference type="GO" id="GO:0051377">
    <property type="term" value="F:mannose-ethanolamine phosphotransferase activity"/>
    <property type="evidence" value="ECO:0007669"/>
    <property type="project" value="InterPro"/>
</dbReference>
<feature type="region of interest" description="Disordered" evidence="11">
    <location>
        <begin position="239"/>
        <end position="271"/>
    </location>
</feature>
<dbReference type="PANTHER" id="PTHR23071">
    <property type="entry name" value="PHOSPHATIDYLINOSITOL GLYCAN"/>
    <property type="match status" value="1"/>
</dbReference>
<feature type="transmembrane region" description="Helical" evidence="12">
    <location>
        <begin position="885"/>
        <end position="902"/>
    </location>
</feature>
<dbReference type="PANTHER" id="PTHR23071:SF1">
    <property type="entry name" value="GPI ETHANOLAMINE PHOSPHATE TRANSFERASE 3"/>
    <property type="match status" value="1"/>
</dbReference>
<comment type="similarity">
    <text evidence="3">Belongs to the PIGG/PIGN/PIGO family. PIGO subfamily.</text>
</comment>
<evidence type="ECO:0000256" key="6">
    <source>
        <dbReference type="ARBA" id="ARBA00022692"/>
    </source>
</evidence>
<comment type="caution">
    <text evidence="13">The sequence shown here is derived from an EMBL/GenBank/DDBJ whole genome shotgun (WGS) entry which is preliminary data.</text>
</comment>
<feature type="transmembrane region" description="Helical" evidence="12">
    <location>
        <begin position="812"/>
        <end position="829"/>
    </location>
</feature>
<accession>W7UAS3</accession>
<feature type="transmembrane region" description="Helical" evidence="12">
    <location>
        <begin position="1003"/>
        <end position="1026"/>
    </location>
</feature>
<feature type="compositionally biased region" description="Basic and acidic residues" evidence="11">
    <location>
        <begin position="380"/>
        <end position="392"/>
    </location>
</feature>
<dbReference type="OrthoDB" id="272139at2759"/>
<evidence type="ECO:0000256" key="7">
    <source>
        <dbReference type="ARBA" id="ARBA00022824"/>
    </source>
</evidence>
<evidence type="ECO:0000256" key="8">
    <source>
        <dbReference type="ARBA" id="ARBA00022989"/>
    </source>
</evidence>
<evidence type="ECO:0000256" key="5">
    <source>
        <dbReference type="ARBA" id="ARBA00022679"/>
    </source>
</evidence>
<dbReference type="Proteomes" id="UP000019335">
    <property type="component" value="Chromosome 2"/>
</dbReference>
<dbReference type="GO" id="GO:0006506">
    <property type="term" value="P:GPI anchor biosynthetic process"/>
    <property type="evidence" value="ECO:0007669"/>
    <property type="project" value="UniProtKB-UniPathway"/>
</dbReference>
<dbReference type="EMBL" id="AZIL01000114">
    <property type="protein sequence ID" value="EWM29886.1"/>
    <property type="molecule type" value="Genomic_DNA"/>
</dbReference>
<evidence type="ECO:0000313" key="14">
    <source>
        <dbReference type="Proteomes" id="UP000019335"/>
    </source>
</evidence>
<protein>
    <submittedName>
        <fullName evidence="13">Gpi ethanolamine phosphate transferase</fullName>
    </submittedName>
</protein>
<gene>
    <name evidence="13" type="ORF">Naga_100035g41</name>
</gene>
<evidence type="ECO:0000256" key="2">
    <source>
        <dbReference type="ARBA" id="ARBA00004687"/>
    </source>
</evidence>
<comment type="subcellular location">
    <subcellularLocation>
        <location evidence="1">Endoplasmic reticulum membrane</location>
        <topology evidence="1">Multi-pass membrane protein</topology>
    </subcellularLocation>
</comment>
<feature type="transmembrane region" description="Helical" evidence="12">
    <location>
        <begin position="971"/>
        <end position="991"/>
    </location>
</feature>
<evidence type="ECO:0000313" key="13">
    <source>
        <dbReference type="EMBL" id="EWM29886.1"/>
    </source>
</evidence>
<keyword evidence="5 13" id="KW-0808">Transferase</keyword>
<name>W7UAS3_9STRA</name>
<feature type="transmembrane region" description="Helical" evidence="12">
    <location>
        <begin position="841"/>
        <end position="865"/>
    </location>
</feature>
<feature type="region of interest" description="Disordered" evidence="11">
    <location>
        <begin position="373"/>
        <end position="395"/>
    </location>
</feature>
<feature type="transmembrane region" description="Helical" evidence="12">
    <location>
        <begin position="686"/>
        <end position="708"/>
    </location>
</feature>
<keyword evidence="7" id="KW-0256">Endoplasmic reticulum</keyword>
<dbReference type="InterPro" id="IPR017850">
    <property type="entry name" value="Alkaline_phosphatase_core_sf"/>
</dbReference>
<dbReference type="InterPro" id="IPR039524">
    <property type="entry name" value="PIGO/GPI13"/>
</dbReference>
<keyword evidence="4" id="KW-0337">GPI-anchor biosynthesis</keyword>
<proteinExistence type="inferred from homology"/>
<evidence type="ECO:0000256" key="4">
    <source>
        <dbReference type="ARBA" id="ARBA00022502"/>
    </source>
</evidence>
<keyword evidence="14" id="KW-1185">Reference proteome</keyword>
<keyword evidence="10" id="KW-0325">Glycoprotein</keyword>
<keyword evidence="9 12" id="KW-0472">Membrane</keyword>
<evidence type="ECO:0000256" key="12">
    <source>
        <dbReference type="SAM" id="Phobius"/>
    </source>
</evidence>
<evidence type="ECO:0000256" key="1">
    <source>
        <dbReference type="ARBA" id="ARBA00004477"/>
    </source>
</evidence>
<dbReference type="GO" id="GO:0005789">
    <property type="term" value="C:endoplasmic reticulum membrane"/>
    <property type="evidence" value="ECO:0007669"/>
    <property type="project" value="UniProtKB-SubCell"/>
</dbReference>
<evidence type="ECO:0000256" key="11">
    <source>
        <dbReference type="SAM" id="MobiDB-lite"/>
    </source>
</evidence>
<feature type="transmembrane region" description="Helical" evidence="12">
    <location>
        <begin position="574"/>
        <end position="598"/>
    </location>
</feature>
<organism evidence="13 14">
    <name type="scientific">Nannochloropsis gaditana</name>
    <dbReference type="NCBI Taxonomy" id="72520"/>
    <lineage>
        <taxon>Eukaryota</taxon>
        <taxon>Sar</taxon>
        <taxon>Stramenopiles</taxon>
        <taxon>Ochrophyta</taxon>
        <taxon>Eustigmatophyceae</taxon>
        <taxon>Eustigmatales</taxon>
        <taxon>Monodopsidaceae</taxon>
        <taxon>Nannochloropsis</taxon>
    </lineage>
</organism>
<dbReference type="UniPathway" id="UPA00196"/>
<evidence type="ECO:0000256" key="3">
    <source>
        <dbReference type="ARBA" id="ARBA00008695"/>
    </source>
</evidence>
<dbReference type="InterPro" id="IPR037675">
    <property type="entry name" value="PIG-O_N"/>
</dbReference>
<feature type="transmembrane region" description="Helical" evidence="12">
    <location>
        <begin position="922"/>
        <end position="942"/>
    </location>
</feature>